<dbReference type="AlphaFoldDB" id="A0A5K7YX20"/>
<dbReference type="SUPFAM" id="SSF54197">
    <property type="entry name" value="HIT-like"/>
    <property type="match status" value="1"/>
</dbReference>
<dbReference type="OrthoDB" id="5428638at2"/>
<organism evidence="1 2">
    <name type="scientific">Desulfosarcina alkanivorans</name>
    <dbReference type="NCBI Taxonomy" id="571177"/>
    <lineage>
        <taxon>Bacteria</taxon>
        <taxon>Pseudomonadati</taxon>
        <taxon>Thermodesulfobacteriota</taxon>
        <taxon>Desulfobacteria</taxon>
        <taxon>Desulfobacterales</taxon>
        <taxon>Desulfosarcinaceae</taxon>
        <taxon>Desulfosarcina</taxon>
    </lineage>
</organism>
<gene>
    <name evidence="1" type="ORF">DSCA_31670</name>
</gene>
<dbReference type="EMBL" id="AP021874">
    <property type="protein sequence ID" value="BBO69237.1"/>
    <property type="molecule type" value="Genomic_DNA"/>
</dbReference>
<accession>A0A5K7YX20</accession>
<sequence>MKLRTCVSPAGRFVYGLHRPHFIADNFRETDGLAGLGAFADGSRHRNTANFPSGPVNEPAADWIFEIPNAFPFRGATYIGKAWADARAGATGTIKLPEAPALSFSQDHPDEQAAVQAIRKLARPLQLALAVTSTDARDLCCLAHVACTMIEDETGGPPRGLAYRQQADGRVRAVIADEALFDAVANNRHLPDAYKQAMALRPGVQGDSEIVGEWRRSAPHSHVFEYLRRNSYIPWGHYAANMADDAVRYGVDDLSLADMAGMRHLYYQRSYTRLAGLLDLPPVAGGRTLTDRELETLRRRVLKELKTRTAVEFTRTLWGWNFGFDYAPSGYRLHASHQQIHQQFALVPAEIPLATDEGVLPAYACGDLVGDFVNAFRMETGKGFFDCYEKAIRGNRRMDDGARGEHSLVVHEDDRVMVFVPKAQTSQWELQLMPKATVGNIVEADAPTRRSLDRAILVAVKVLGAMGARMITTIEYSKPFVGGHGDQRMLLSFLPRLPESPGAFSEAQLRWINGHYPEDFARACRAHLPQRMSERWKKDR</sequence>
<dbReference type="RefSeq" id="WP_155317300.1">
    <property type="nucleotide sequence ID" value="NZ_AP021874.1"/>
</dbReference>
<name>A0A5K7YX20_9BACT</name>
<dbReference type="KEGG" id="dalk:DSCA_31670"/>
<dbReference type="Proteomes" id="UP000427906">
    <property type="component" value="Chromosome"/>
</dbReference>
<dbReference type="Gene3D" id="3.30.428.10">
    <property type="entry name" value="HIT-like"/>
    <property type="match status" value="1"/>
</dbReference>
<keyword evidence="2" id="KW-1185">Reference proteome</keyword>
<reference evidence="1 2" key="1">
    <citation type="submission" date="2019-11" db="EMBL/GenBank/DDBJ databases">
        <title>Comparative genomics of hydrocarbon-degrading Desulfosarcina strains.</title>
        <authorList>
            <person name="Watanabe M."/>
            <person name="Kojima H."/>
            <person name="Fukui M."/>
        </authorList>
    </citation>
    <scope>NUCLEOTIDE SEQUENCE [LARGE SCALE GENOMIC DNA]</scope>
    <source>
        <strain evidence="1 2">PL12</strain>
    </source>
</reference>
<dbReference type="InterPro" id="IPR036265">
    <property type="entry name" value="HIT-like_sf"/>
</dbReference>
<evidence type="ECO:0000313" key="2">
    <source>
        <dbReference type="Proteomes" id="UP000427906"/>
    </source>
</evidence>
<protein>
    <submittedName>
        <fullName evidence="1">Uncharacterized protein</fullName>
    </submittedName>
</protein>
<evidence type="ECO:0000313" key="1">
    <source>
        <dbReference type="EMBL" id="BBO69237.1"/>
    </source>
</evidence>
<proteinExistence type="predicted"/>